<accession>A0A4P6YSX0</accession>
<evidence type="ECO:0000313" key="1">
    <source>
        <dbReference type="EMBL" id="QBO35839.1"/>
    </source>
</evidence>
<name>A0A4P6YSX0_9LACO</name>
<dbReference type="AlphaFoldDB" id="A0A4P6YSX0"/>
<evidence type="ECO:0000313" key="2">
    <source>
        <dbReference type="Proteomes" id="UP000292886"/>
    </source>
</evidence>
<dbReference type="RefSeq" id="WP_133362918.1">
    <property type="nucleotide sequence ID" value="NZ_CP037940.1"/>
</dbReference>
<keyword evidence="2" id="KW-1185">Reference proteome</keyword>
<reference evidence="2" key="1">
    <citation type="submission" date="2019-03" db="EMBL/GenBank/DDBJ databases">
        <title>Weissella sp. 26KH-42 Genome sequencing.</title>
        <authorList>
            <person name="Heo J."/>
            <person name="Kim S.-J."/>
            <person name="Kim J.-S."/>
            <person name="Hong S.-B."/>
            <person name="Kwon S.-W."/>
        </authorList>
    </citation>
    <scope>NUCLEOTIDE SEQUENCE [LARGE SCALE GENOMIC DNA]</scope>
    <source>
        <strain evidence="2">26KH-42</strain>
    </source>
</reference>
<dbReference type="KEGG" id="wei:EQG49_04845"/>
<dbReference type="OrthoDB" id="80293at2"/>
<dbReference type="Proteomes" id="UP000292886">
    <property type="component" value="Chromosome"/>
</dbReference>
<sequence>MQANDFKKLIQEDFDEAIEIAIKMDNVELIEMLNKSVDLDNSVSMLFFVEELIEKKETAELHAAAMGIVTFSLSEESGAYQVGLRHIRKAIALEPNNLHYKEDLLYFYELPEMLVSLNEATAVAREVIQGNPNNKTAGALIKYADSGEKGDTETNGKKSKFFGLF</sequence>
<organism evidence="1 2">
    <name type="scientific">Periweissella cryptocerci</name>
    <dbReference type="NCBI Taxonomy" id="2506420"/>
    <lineage>
        <taxon>Bacteria</taxon>
        <taxon>Bacillati</taxon>
        <taxon>Bacillota</taxon>
        <taxon>Bacilli</taxon>
        <taxon>Lactobacillales</taxon>
        <taxon>Lactobacillaceae</taxon>
        <taxon>Periweissella</taxon>
    </lineage>
</organism>
<proteinExistence type="predicted"/>
<gene>
    <name evidence="1" type="ORF">EQG49_04845</name>
</gene>
<protein>
    <recommendedName>
        <fullName evidence="3">Tetratricopeptide repeat protein</fullName>
    </recommendedName>
</protein>
<evidence type="ECO:0008006" key="3">
    <source>
        <dbReference type="Google" id="ProtNLM"/>
    </source>
</evidence>
<dbReference type="EMBL" id="CP037940">
    <property type="protein sequence ID" value="QBO35839.1"/>
    <property type="molecule type" value="Genomic_DNA"/>
</dbReference>